<evidence type="ECO:0000313" key="4">
    <source>
        <dbReference type="Proteomes" id="UP000224006"/>
    </source>
</evidence>
<feature type="transmembrane region" description="Helical" evidence="2">
    <location>
        <begin position="435"/>
        <end position="455"/>
    </location>
</feature>
<dbReference type="Proteomes" id="UP000224006">
    <property type="component" value="Unassembled WGS sequence"/>
</dbReference>
<evidence type="ECO:0008006" key="5">
    <source>
        <dbReference type="Google" id="ProtNLM"/>
    </source>
</evidence>
<dbReference type="AlphaFoldDB" id="A0A2A9M2F5"/>
<feature type="region of interest" description="Disordered" evidence="1">
    <location>
        <begin position="1"/>
        <end position="49"/>
    </location>
</feature>
<dbReference type="GeneID" id="40307901"/>
<accession>A0A2A9M2F5</accession>
<feature type="transmembrane region" description="Helical" evidence="2">
    <location>
        <begin position="398"/>
        <end position="423"/>
    </location>
</feature>
<keyword evidence="2" id="KW-1133">Transmembrane helix</keyword>
<dbReference type="EMBL" id="NWUJ01000015">
    <property type="protein sequence ID" value="PFH31414.1"/>
    <property type="molecule type" value="Genomic_DNA"/>
</dbReference>
<organism evidence="3 4">
    <name type="scientific">Besnoitia besnoiti</name>
    <name type="common">Apicomplexan protozoan</name>
    <dbReference type="NCBI Taxonomy" id="94643"/>
    <lineage>
        <taxon>Eukaryota</taxon>
        <taxon>Sar</taxon>
        <taxon>Alveolata</taxon>
        <taxon>Apicomplexa</taxon>
        <taxon>Conoidasida</taxon>
        <taxon>Coccidia</taxon>
        <taxon>Eucoccidiorida</taxon>
        <taxon>Eimeriorina</taxon>
        <taxon>Sarcocystidae</taxon>
        <taxon>Besnoitia</taxon>
    </lineage>
</organism>
<keyword evidence="4" id="KW-1185">Reference proteome</keyword>
<protein>
    <recommendedName>
        <fullName evidence="5">Transmembrane protein</fullName>
    </recommendedName>
</protein>
<dbReference type="VEuPathDB" id="ToxoDB:BESB_028490"/>
<evidence type="ECO:0000256" key="1">
    <source>
        <dbReference type="SAM" id="MobiDB-lite"/>
    </source>
</evidence>
<evidence type="ECO:0000313" key="3">
    <source>
        <dbReference type="EMBL" id="PFH31414.1"/>
    </source>
</evidence>
<feature type="transmembrane region" description="Helical" evidence="2">
    <location>
        <begin position="475"/>
        <end position="495"/>
    </location>
</feature>
<dbReference type="RefSeq" id="XP_029215423.1">
    <property type="nucleotide sequence ID" value="XM_029361523.1"/>
</dbReference>
<sequence length="532" mass="56860">MARSQDRERGRERAEASSQNSGKKRANGAEGDGKRKGAGGPGAEGPVAGVQSRYPVMNENAYQEQKKLHLAELRRHAPSALRSFAESLVCFTYMAFIPGLLNARLRRLPCLETWATGTTSALSLWITLASWAAFFARGNVTDPASFLVAVREAKAWRATQKERPREAACDASSSRRQPAEQTRDGAGAENSARGPAEDALAALSCGSFWKVTAASLLGASVVGVVLRCFFSHVTFLPSLGALPLQVFEDLPPAMPGKVAPPFYLPSSSLLASVLSLLPASRQLQAADMLRSALVFASRLFSFLRRLGLGVGTAGVAMVLKPGGGHQEFQQQLIKSAFFKEHFGADVLDTSTEAALGVFHGAPPVDNFFSKLVHGLTNSAAGVQEEEALVLWISAMLDVFLLEVFFAILAYMAVAVQASLAVALESKIRIRGITFASLNAGCFFYFFGIPFCASVGGPMLNAGYAALVTAYRLDVVGFALLVSADLLGAYIATLFVTPSVCVESKKTAASSAPAKRSFVFRSWPRSAEKRKTE</sequence>
<proteinExistence type="predicted"/>
<keyword evidence="2" id="KW-0472">Membrane</keyword>
<evidence type="ECO:0000256" key="2">
    <source>
        <dbReference type="SAM" id="Phobius"/>
    </source>
</evidence>
<dbReference type="KEGG" id="bbes:BESB_028490"/>
<feature type="compositionally biased region" description="Basic and acidic residues" evidence="1">
    <location>
        <begin position="1"/>
        <end position="15"/>
    </location>
</feature>
<dbReference type="OrthoDB" id="331439at2759"/>
<reference evidence="3 4" key="1">
    <citation type="submission" date="2017-09" db="EMBL/GenBank/DDBJ databases">
        <title>Genome sequencing of Besnoitia besnoiti strain Bb-Ger1.</title>
        <authorList>
            <person name="Schares G."/>
            <person name="Venepally P."/>
            <person name="Lorenzi H.A."/>
        </authorList>
    </citation>
    <scope>NUCLEOTIDE SEQUENCE [LARGE SCALE GENOMIC DNA]</scope>
    <source>
        <strain evidence="3 4">Bb-Ger1</strain>
    </source>
</reference>
<keyword evidence="2" id="KW-0812">Transmembrane</keyword>
<name>A0A2A9M2F5_BESBE</name>
<feature type="compositionally biased region" description="Basic and acidic residues" evidence="1">
    <location>
        <begin position="159"/>
        <end position="168"/>
    </location>
</feature>
<gene>
    <name evidence="3" type="ORF">BESB_028490</name>
</gene>
<comment type="caution">
    <text evidence="3">The sequence shown here is derived from an EMBL/GenBank/DDBJ whole genome shotgun (WGS) entry which is preliminary data.</text>
</comment>
<feature type="region of interest" description="Disordered" evidence="1">
    <location>
        <begin position="159"/>
        <end position="192"/>
    </location>
</feature>